<comment type="caution">
    <text evidence="2">The sequence shown here is derived from an EMBL/GenBank/DDBJ whole genome shotgun (WGS) entry which is preliminary data.</text>
</comment>
<dbReference type="Proteomes" id="UP001189429">
    <property type="component" value="Unassembled WGS sequence"/>
</dbReference>
<keyword evidence="3" id="KW-1185">Reference proteome</keyword>
<gene>
    <name evidence="2" type="ORF">PCOR1329_LOCUS13586</name>
</gene>
<protein>
    <submittedName>
        <fullName evidence="2">Uncharacterized protein</fullName>
    </submittedName>
</protein>
<evidence type="ECO:0000256" key="1">
    <source>
        <dbReference type="SAM" id="SignalP"/>
    </source>
</evidence>
<name>A0ABN9QRV3_9DINO</name>
<evidence type="ECO:0000313" key="2">
    <source>
        <dbReference type="EMBL" id="CAK0807820.1"/>
    </source>
</evidence>
<feature type="chain" id="PRO_5045941894" evidence="1">
    <location>
        <begin position="23"/>
        <end position="135"/>
    </location>
</feature>
<organism evidence="2 3">
    <name type="scientific">Prorocentrum cordatum</name>
    <dbReference type="NCBI Taxonomy" id="2364126"/>
    <lineage>
        <taxon>Eukaryota</taxon>
        <taxon>Sar</taxon>
        <taxon>Alveolata</taxon>
        <taxon>Dinophyceae</taxon>
        <taxon>Prorocentrales</taxon>
        <taxon>Prorocentraceae</taxon>
        <taxon>Prorocentrum</taxon>
    </lineage>
</organism>
<proteinExistence type="predicted"/>
<evidence type="ECO:0000313" key="3">
    <source>
        <dbReference type="Proteomes" id="UP001189429"/>
    </source>
</evidence>
<keyword evidence="1" id="KW-0732">Signal</keyword>
<sequence length="135" mass="14626">MHTGVRPLVVGSVLCFCPALSARITSASLDVADESQRQGVYGHAAGLEEEHEHTEVARWPVTSKDKIILAKIVKILNPPGADVPWEWKDEPQSWTFGLAKPTAQDAKGALALHVLHRHGLGPLLASRAGEPDRSR</sequence>
<reference evidence="2" key="1">
    <citation type="submission" date="2023-10" db="EMBL/GenBank/DDBJ databases">
        <authorList>
            <person name="Chen Y."/>
            <person name="Shah S."/>
            <person name="Dougan E. K."/>
            <person name="Thang M."/>
            <person name="Chan C."/>
        </authorList>
    </citation>
    <scope>NUCLEOTIDE SEQUENCE [LARGE SCALE GENOMIC DNA]</scope>
</reference>
<feature type="signal peptide" evidence="1">
    <location>
        <begin position="1"/>
        <end position="22"/>
    </location>
</feature>
<accession>A0ABN9QRV3</accession>
<dbReference type="EMBL" id="CAUYUJ010004014">
    <property type="protein sequence ID" value="CAK0807820.1"/>
    <property type="molecule type" value="Genomic_DNA"/>
</dbReference>